<evidence type="ECO:0000313" key="1">
    <source>
        <dbReference type="EMBL" id="GFY05321.1"/>
    </source>
</evidence>
<proteinExistence type="predicted"/>
<dbReference type="AlphaFoldDB" id="A0A8X6S2N5"/>
<evidence type="ECO:0000313" key="2">
    <source>
        <dbReference type="Proteomes" id="UP000887159"/>
    </source>
</evidence>
<reference evidence="1" key="1">
    <citation type="submission" date="2020-08" db="EMBL/GenBank/DDBJ databases">
        <title>Multicomponent nature underlies the extraordinary mechanical properties of spider dragline silk.</title>
        <authorList>
            <person name="Kono N."/>
            <person name="Nakamura H."/>
            <person name="Mori M."/>
            <person name="Yoshida Y."/>
            <person name="Ohtoshi R."/>
            <person name="Malay A.D."/>
            <person name="Moran D.A.P."/>
            <person name="Tomita M."/>
            <person name="Numata K."/>
            <person name="Arakawa K."/>
        </authorList>
    </citation>
    <scope>NUCLEOTIDE SEQUENCE</scope>
</reference>
<organism evidence="1 2">
    <name type="scientific">Trichonephila clavipes</name>
    <name type="common">Golden silk orbweaver</name>
    <name type="synonym">Nephila clavipes</name>
    <dbReference type="NCBI Taxonomy" id="2585209"/>
    <lineage>
        <taxon>Eukaryota</taxon>
        <taxon>Metazoa</taxon>
        <taxon>Ecdysozoa</taxon>
        <taxon>Arthropoda</taxon>
        <taxon>Chelicerata</taxon>
        <taxon>Arachnida</taxon>
        <taxon>Araneae</taxon>
        <taxon>Araneomorphae</taxon>
        <taxon>Entelegynae</taxon>
        <taxon>Araneoidea</taxon>
        <taxon>Nephilidae</taxon>
        <taxon>Trichonephila</taxon>
    </lineage>
</organism>
<gene>
    <name evidence="1" type="ORF">TNCV_2207671</name>
</gene>
<dbReference type="EMBL" id="BMAU01021250">
    <property type="protein sequence ID" value="GFY05321.1"/>
    <property type="molecule type" value="Genomic_DNA"/>
</dbReference>
<protein>
    <submittedName>
        <fullName evidence="1">Uncharacterized protein</fullName>
    </submittedName>
</protein>
<dbReference type="Proteomes" id="UP000887159">
    <property type="component" value="Unassembled WGS sequence"/>
</dbReference>
<comment type="caution">
    <text evidence="1">The sequence shown here is derived from an EMBL/GenBank/DDBJ whole genome shotgun (WGS) entry which is preliminary data.</text>
</comment>
<accession>A0A8X6S2N5</accession>
<keyword evidence="2" id="KW-1185">Reference proteome</keyword>
<sequence>MALLRLGIESNRDWRACTGTDAHAVSTRCHRSSTAVTGPASRSATMYQTFSIGERSEERAGQNSVSYQERFVHYR</sequence>
<name>A0A8X6S2N5_TRICX</name>